<evidence type="ECO:0000256" key="1">
    <source>
        <dbReference type="SAM" id="Phobius"/>
    </source>
</evidence>
<feature type="transmembrane region" description="Helical" evidence="1">
    <location>
        <begin position="6"/>
        <end position="24"/>
    </location>
</feature>
<evidence type="ECO:0000313" key="2">
    <source>
        <dbReference type="EMBL" id="EMM95900.1"/>
    </source>
</evidence>
<keyword evidence="1" id="KW-0812">Transmembrane</keyword>
<gene>
    <name evidence="2" type="ORF">LEP1GSC158_0498</name>
</gene>
<dbReference type="Proteomes" id="UP000012089">
    <property type="component" value="Unassembled WGS sequence"/>
</dbReference>
<protein>
    <submittedName>
        <fullName evidence="2">Uncharacterized protein</fullName>
    </submittedName>
</protein>
<name>M6HFL7_LEPIR</name>
<keyword evidence="1" id="KW-1133">Transmembrane helix</keyword>
<evidence type="ECO:0000313" key="3">
    <source>
        <dbReference type="Proteomes" id="UP000012089"/>
    </source>
</evidence>
<keyword evidence="1" id="KW-0472">Membrane</keyword>
<reference evidence="2 3" key="1">
    <citation type="submission" date="2013-01" db="EMBL/GenBank/DDBJ databases">
        <authorList>
            <person name="Harkins D.M."/>
            <person name="Durkin A.S."/>
            <person name="Brinkac L.M."/>
            <person name="Haft D.H."/>
            <person name="Selengut J.D."/>
            <person name="Sanka R."/>
            <person name="DePew J."/>
            <person name="Purushe J."/>
            <person name="Tulsiani S.M."/>
            <person name="Graham G.C."/>
            <person name="Burns M.-A."/>
            <person name="Dohnt M.F."/>
            <person name="Smythe L.D."/>
            <person name="McKay D.B."/>
            <person name="Craig S.B."/>
            <person name="Vinetz J.M."/>
            <person name="Sutton G.G."/>
            <person name="Nierman W.C."/>
            <person name="Fouts D.E."/>
        </authorList>
    </citation>
    <scope>NUCLEOTIDE SEQUENCE [LARGE SCALE GENOMIC DNA]</scope>
    <source>
        <strain evidence="2 3">LT2156</strain>
    </source>
</reference>
<proteinExistence type="predicted"/>
<dbReference type="EMBL" id="AFMF02000027">
    <property type="protein sequence ID" value="EMM95900.1"/>
    <property type="molecule type" value="Genomic_DNA"/>
</dbReference>
<organism evidence="2 3">
    <name type="scientific">Leptospira interrogans serovar Zanoni str. LT2156</name>
    <dbReference type="NCBI Taxonomy" id="1001601"/>
    <lineage>
        <taxon>Bacteria</taxon>
        <taxon>Pseudomonadati</taxon>
        <taxon>Spirochaetota</taxon>
        <taxon>Spirochaetia</taxon>
        <taxon>Leptospirales</taxon>
        <taxon>Leptospiraceae</taxon>
        <taxon>Leptospira</taxon>
    </lineage>
</organism>
<comment type="caution">
    <text evidence="2">The sequence shown here is derived from an EMBL/GenBank/DDBJ whole genome shotgun (WGS) entry which is preliminary data.</text>
</comment>
<dbReference type="AlphaFoldDB" id="M6HFL7"/>
<sequence>MYFKIYYFIIVFLIFIYSLHSVSYEEAYAMEKEDPLFSIPLYEELVRTSQKSDIRKTASSRLFFFMRNIANTFPLF</sequence>
<accession>M6HFL7</accession>